<dbReference type="InterPro" id="IPR011050">
    <property type="entry name" value="Pectin_lyase_fold/virulence"/>
</dbReference>
<dbReference type="InterPro" id="IPR024535">
    <property type="entry name" value="RHGA/B-epi-like_pectate_lyase"/>
</dbReference>
<dbReference type="InterPro" id="IPR012334">
    <property type="entry name" value="Pectin_lyas_fold"/>
</dbReference>
<proteinExistence type="predicted"/>
<reference evidence="2 3" key="1">
    <citation type="journal article" date="2014" name="PLoS Genet.">
        <title>Phylogenetically driven sequencing of extremely halophilic archaea reveals strategies for static and dynamic osmo-response.</title>
        <authorList>
            <person name="Becker E.A."/>
            <person name="Seitzer P.M."/>
            <person name="Tritt A."/>
            <person name="Larsen D."/>
            <person name="Krusor M."/>
            <person name="Yao A.I."/>
            <person name="Wu D."/>
            <person name="Madern D."/>
            <person name="Eisen J.A."/>
            <person name="Darling A.E."/>
            <person name="Facciotti M.T."/>
        </authorList>
    </citation>
    <scope>NUCLEOTIDE SEQUENCE [LARGE SCALE GENOMIC DNA]</scope>
    <source>
        <strain evidence="2 3">JCM 14978</strain>
    </source>
</reference>
<dbReference type="PATRIC" id="fig|1230456.3.peg.3306"/>
<dbReference type="AlphaFoldDB" id="M0NKW6"/>
<feature type="domain" description="Rhamnogalacturonase A/B/Epimerase-like pectate lyase" evidence="1">
    <location>
        <begin position="1"/>
        <end position="155"/>
    </location>
</feature>
<gene>
    <name evidence="2" type="ORF">C468_16590</name>
</gene>
<keyword evidence="3" id="KW-1185">Reference proteome</keyword>
<dbReference type="SUPFAM" id="SSF51126">
    <property type="entry name" value="Pectin lyase-like"/>
    <property type="match status" value="1"/>
</dbReference>
<evidence type="ECO:0000313" key="3">
    <source>
        <dbReference type="Proteomes" id="UP000011546"/>
    </source>
</evidence>
<comment type="caution">
    <text evidence="2">The sequence shown here is derived from an EMBL/GenBank/DDBJ whole genome shotgun (WGS) entry which is preliminary data.</text>
</comment>
<accession>M0NKW6</accession>
<organism evidence="2 3">
    <name type="scientific">Halorubrum kocurii JCM 14978</name>
    <dbReference type="NCBI Taxonomy" id="1230456"/>
    <lineage>
        <taxon>Archaea</taxon>
        <taxon>Methanobacteriati</taxon>
        <taxon>Methanobacteriota</taxon>
        <taxon>Stenosarchaea group</taxon>
        <taxon>Halobacteria</taxon>
        <taxon>Halobacteriales</taxon>
        <taxon>Haloferacaceae</taxon>
        <taxon>Halorubrum</taxon>
    </lineage>
</organism>
<sequence>MNVREFGASGDGDTDDSEAIRDALDAATDGETVYFPEPEEAYVLAQSGEEPVIEISGERHADDLTLVGDGQGSVIRVADGTSRSYNLFRVVSPDDFSLTFRNLVLDGNRRGVGEFSGPGECLTFRDNAATGSGDMLVENVEVRDALTVGINIQYGGVTCRHVTSRDCGTHGIGVATGWSGVHDPSPRLEHCYVADNSQGPYGTGIDFSNGKGIAEDVVIEGTQGNAGTKVSVGAIDVEYRRVRIRNNRGVVFQNTGEHDGASVTFEDVIGEDNDGPFRLSDTAQYTVPEGSQLVMRDNTVDDRGQIFLTDDAVLEAEGDVCSNRTDGFPGLHSNTDATGSYIRNYVHSATGGRGIRAAENLTIFNEDERMVADIRGVPLPGDVGAWRLPGLLEESPGAAENE</sequence>
<evidence type="ECO:0000313" key="2">
    <source>
        <dbReference type="EMBL" id="EMA57774.1"/>
    </source>
</evidence>
<name>M0NKW6_9EURY</name>
<dbReference type="EMBL" id="AOJH01000101">
    <property type="protein sequence ID" value="EMA57774.1"/>
    <property type="molecule type" value="Genomic_DNA"/>
</dbReference>
<protein>
    <recommendedName>
        <fullName evidence="1">Rhamnogalacturonase A/B/Epimerase-like pectate lyase domain-containing protein</fullName>
    </recommendedName>
</protein>
<dbReference type="Gene3D" id="2.160.20.10">
    <property type="entry name" value="Single-stranded right-handed beta-helix, Pectin lyase-like"/>
    <property type="match status" value="1"/>
</dbReference>
<dbReference type="Pfam" id="PF12708">
    <property type="entry name" value="Pect-lyase_RHGA_epim"/>
    <property type="match status" value="1"/>
</dbReference>
<dbReference type="STRING" id="1230456.C468_16590"/>
<dbReference type="Proteomes" id="UP000011546">
    <property type="component" value="Unassembled WGS sequence"/>
</dbReference>
<evidence type="ECO:0000259" key="1">
    <source>
        <dbReference type="Pfam" id="PF12708"/>
    </source>
</evidence>